<dbReference type="InterPro" id="IPR006674">
    <property type="entry name" value="HD_domain"/>
</dbReference>
<name>C5CEX6_KOSOT</name>
<dbReference type="InterPro" id="IPR003607">
    <property type="entry name" value="HD/PDEase_dom"/>
</dbReference>
<dbReference type="Proteomes" id="UP000002382">
    <property type="component" value="Chromosome"/>
</dbReference>
<dbReference type="EMBL" id="CP001634">
    <property type="protein sequence ID" value="ACR79331.1"/>
    <property type="molecule type" value="Genomic_DNA"/>
</dbReference>
<protein>
    <submittedName>
        <fullName evidence="2">Metal dependent phosphohydrolase</fullName>
    </submittedName>
</protein>
<evidence type="ECO:0000313" key="2">
    <source>
        <dbReference type="EMBL" id="ACR79331.1"/>
    </source>
</evidence>
<dbReference type="SMART" id="SM00471">
    <property type="entry name" value="HDc"/>
    <property type="match status" value="1"/>
</dbReference>
<reference evidence="2 3" key="1">
    <citation type="submission" date="2009-06" db="EMBL/GenBank/DDBJ databases">
        <title>Complete sequence of Thermotogales bacterium TBF 19.5.1.</title>
        <authorList>
            <consortium name="US DOE Joint Genome Institute"/>
            <person name="Lucas S."/>
            <person name="Copeland A."/>
            <person name="Lapidus A."/>
            <person name="Glavina del Rio T."/>
            <person name="Tice H."/>
            <person name="Bruce D."/>
            <person name="Goodwin L."/>
            <person name="Pitluck S."/>
            <person name="Chertkov O."/>
            <person name="Brettin T."/>
            <person name="Detter J.C."/>
            <person name="Han C."/>
            <person name="Schmutz J."/>
            <person name="Larimer F."/>
            <person name="Land M."/>
            <person name="Hauser L."/>
            <person name="Kyrpides N."/>
            <person name="Ovchinnikova G."/>
            <person name="Noll K."/>
        </authorList>
    </citation>
    <scope>NUCLEOTIDE SEQUENCE [LARGE SCALE GENOMIC DNA]</scope>
    <source>
        <strain evidence="3">ATCC BAA-1733 / DSM 21960 / TBF 19.5.1</strain>
    </source>
</reference>
<gene>
    <name evidence="2" type="ordered locus">Kole_0613</name>
</gene>
<dbReference type="SUPFAM" id="SSF109604">
    <property type="entry name" value="HD-domain/PDEase-like"/>
    <property type="match status" value="1"/>
</dbReference>
<dbReference type="KEGG" id="kol:Kole_0613"/>
<dbReference type="HOGENOM" id="CLU_136682_0_0_0"/>
<accession>C5CEX6</accession>
<evidence type="ECO:0000313" key="3">
    <source>
        <dbReference type="Proteomes" id="UP000002382"/>
    </source>
</evidence>
<proteinExistence type="predicted"/>
<dbReference type="AlphaFoldDB" id="C5CEX6"/>
<reference evidence="2 3" key="2">
    <citation type="journal article" date="2011" name="J. Bacteriol.">
        <title>Genome Sequence of Kosmotoga olearia Strain TBF 19.5.1, a Thermophilic Bacterium with a Wide Growth Temperature Range, Isolated from the Troll B Oil Platform in the North Sea.</title>
        <authorList>
            <person name="Swithers K.S."/>
            <person name="Dipippo J.L."/>
            <person name="Bruce D.C."/>
            <person name="Detter C."/>
            <person name="Tapia R."/>
            <person name="Han S."/>
            <person name="Goodwin L.A."/>
            <person name="Han J."/>
            <person name="Woyke T."/>
            <person name="Pitluck S."/>
            <person name="Pennacchio L."/>
            <person name="Nolan M."/>
            <person name="Mikhailova N."/>
            <person name="Land M.L."/>
            <person name="Nesbo C.L."/>
            <person name="Gogarten J.P."/>
            <person name="Noll K.M."/>
        </authorList>
    </citation>
    <scope>NUCLEOTIDE SEQUENCE [LARGE SCALE GENOMIC DNA]</scope>
    <source>
        <strain evidence="3">ATCC BAA-1733 / DSM 21960 / TBF 19.5.1</strain>
    </source>
</reference>
<dbReference type="Gene3D" id="1.10.3210.10">
    <property type="entry name" value="Hypothetical protein af1432"/>
    <property type="match status" value="1"/>
</dbReference>
<dbReference type="eggNOG" id="COG1418">
    <property type="taxonomic scope" value="Bacteria"/>
</dbReference>
<keyword evidence="3" id="KW-1185">Reference proteome</keyword>
<dbReference type="Pfam" id="PF01966">
    <property type="entry name" value="HD"/>
    <property type="match status" value="1"/>
</dbReference>
<dbReference type="STRING" id="521045.Kole_0613"/>
<evidence type="ECO:0000259" key="1">
    <source>
        <dbReference type="SMART" id="SM00471"/>
    </source>
</evidence>
<sequence length="198" mass="22640">MKIDQGKGSMKKDISNLGMNLSARRLNRILSILFSEMKDLSDEDRDLPIRWNVIHMYTSSQIAKILALKRGIDPELAGIAAALHDIGVVKTKRHKNHAEAAERYVYEIIESYNSKHRGDLPQITKEEAELIVNAIVQHSQKEIISDNPFVEILKDVDSLDRYLHGVKTEGTHRERCIKVLKELGIEENLINRTKKVSY</sequence>
<organism evidence="2 3">
    <name type="scientific">Kosmotoga olearia (strain ATCC BAA-1733 / DSM 21960 / TBF 19.5.1)</name>
    <dbReference type="NCBI Taxonomy" id="521045"/>
    <lineage>
        <taxon>Bacteria</taxon>
        <taxon>Thermotogati</taxon>
        <taxon>Thermotogota</taxon>
        <taxon>Thermotogae</taxon>
        <taxon>Kosmotogales</taxon>
        <taxon>Kosmotogaceae</taxon>
        <taxon>Kosmotoga</taxon>
    </lineage>
</organism>
<feature type="domain" description="HD/PDEase" evidence="1">
    <location>
        <begin position="48"/>
        <end position="171"/>
    </location>
</feature>
<dbReference type="CDD" id="cd00077">
    <property type="entry name" value="HDc"/>
    <property type="match status" value="1"/>
</dbReference>
<dbReference type="OrthoDB" id="1680582at2"/>